<dbReference type="InterPro" id="IPR006094">
    <property type="entry name" value="Oxid_FAD_bind_N"/>
</dbReference>
<evidence type="ECO:0000256" key="1">
    <source>
        <dbReference type="ARBA" id="ARBA00023002"/>
    </source>
</evidence>
<dbReference type="InterPro" id="IPR016171">
    <property type="entry name" value="Vanillyl_alc_oxidase_C-sub2"/>
</dbReference>
<feature type="domain" description="FAD-binding PCMH-type" evidence="2">
    <location>
        <begin position="12"/>
        <end position="180"/>
    </location>
</feature>
<name>A0ABV6P2R5_9ACTN</name>
<sequence>MTGAITNWAGNIRFSTDRLHRPASLAQLCEVVGGRAAAGVRLKVLGSGHSFNRVADTDGELVSLAAMPPEIDIDPAAGTVWVAAGIRYGELAVRLHEAGFALHNMASLPHISVAGSCATGTHGSGDRNGGLATAVSGLELVTADGTPRILDRDHPDFPGAVVGLGALGVVTRLRLRIEPAYQVRQYVFDQLPRAAVDEHWSEIFADGYSVSLFTDWTSRNFVTGWLKRRTDDGRPEPGARWFGATAATGPRHPVPGMAGETCTRQGGVPGPWHARLPHFRLEFTPSSGAEIQSEYLLPRDRLVEALGELDGIRDRIAAVVQTCEVRTVAADDLWLSPAYGRDTVALHFTWLPDAAALSPVLAALERRLGPLSPRAHWGKEAGLDPAGGYERLADFAALTRRYDPAGTFRNALLDRWLSGLESPAPR</sequence>
<dbReference type="Gene3D" id="3.30.70.2520">
    <property type="match status" value="1"/>
</dbReference>
<gene>
    <name evidence="3" type="ORF">ACFFHU_24650</name>
</gene>
<dbReference type="Pfam" id="PF04030">
    <property type="entry name" value="ALO"/>
    <property type="match status" value="1"/>
</dbReference>
<dbReference type="InterPro" id="IPR016166">
    <property type="entry name" value="FAD-bd_PCMH"/>
</dbReference>
<dbReference type="Pfam" id="PF01565">
    <property type="entry name" value="FAD_binding_4"/>
    <property type="match status" value="1"/>
</dbReference>
<organism evidence="3 4">
    <name type="scientific">Plantactinospora siamensis</name>
    <dbReference type="NCBI Taxonomy" id="555372"/>
    <lineage>
        <taxon>Bacteria</taxon>
        <taxon>Bacillati</taxon>
        <taxon>Actinomycetota</taxon>
        <taxon>Actinomycetes</taxon>
        <taxon>Micromonosporales</taxon>
        <taxon>Micromonosporaceae</taxon>
        <taxon>Plantactinospora</taxon>
    </lineage>
</organism>
<dbReference type="Gene3D" id="3.30.43.10">
    <property type="entry name" value="Uridine Diphospho-n-acetylenolpyruvylglucosamine Reductase, domain 2"/>
    <property type="match status" value="1"/>
</dbReference>
<dbReference type="Gene3D" id="1.10.45.10">
    <property type="entry name" value="Vanillyl-alcohol Oxidase, Chain A, domain 4"/>
    <property type="match status" value="1"/>
</dbReference>
<evidence type="ECO:0000259" key="2">
    <source>
        <dbReference type="PROSITE" id="PS51387"/>
    </source>
</evidence>
<evidence type="ECO:0000313" key="4">
    <source>
        <dbReference type="Proteomes" id="UP001589894"/>
    </source>
</evidence>
<dbReference type="InterPro" id="IPR007173">
    <property type="entry name" value="ALO_C"/>
</dbReference>
<dbReference type="Proteomes" id="UP001589894">
    <property type="component" value="Unassembled WGS sequence"/>
</dbReference>
<dbReference type="InterPro" id="IPR016169">
    <property type="entry name" value="FAD-bd_PCMH_sub2"/>
</dbReference>
<dbReference type="PANTHER" id="PTHR43762">
    <property type="entry name" value="L-GULONOLACTONE OXIDASE"/>
    <property type="match status" value="1"/>
</dbReference>
<dbReference type="SUPFAM" id="SSF56176">
    <property type="entry name" value="FAD-binding/transporter-associated domain-like"/>
    <property type="match status" value="1"/>
</dbReference>
<dbReference type="InterPro" id="IPR016167">
    <property type="entry name" value="FAD-bd_PCMH_sub1"/>
</dbReference>
<dbReference type="PROSITE" id="PS51387">
    <property type="entry name" value="FAD_PCMH"/>
    <property type="match status" value="1"/>
</dbReference>
<dbReference type="PIRSF" id="PIRSF000136">
    <property type="entry name" value="LGO_GLO"/>
    <property type="match status" value="1"/>
</dbReference>
<evidence type="ECO:0000313" key="3">
    <source>
        <dbReference type="EMBL" id="MFC0567316.1"/>
    </source>
</evidence>
<dbReference type="EMBL" id="JBHLUE010000020">
    <property type="protein sequence ID" value="MFC0567316.1"/>
    <property type="molecule type" value="Genomic_DNA"/>
</dbReference>
<dbReference type="Gene3D" id="3.30.70.2530">
    <property type="match status" value="1"/>
</dbReference>
<reference evidence="3 4" key="1">
    <citation type="submission" date="2024-09" db="EMBL/GenBank/DDBJ databases">
        <authorList>
            <person name="Sun Q."/>
            <person name="Mori K."/>
        </authorList>
    </citation>
    <scope>NUCLEOTIDE SEQUENCE [LARGE SCALE GENOMIC DNA]</scope>
    <source>
        <strain evidence="3 4">TBRC 2205</strain>
    </source>
</reference>
<keyword evidence="1" id="KW-0560">Oxidoreductase</keyword>
<comment type="caution">
    <text evidence="3">The sequence shown here is derived from an EMBL/GenBank/DDBJ whole genome shotgun (WGS) entry which is preliminary data.</text>
</comment>
<protein>
    <submittedName>
        <fullName evidence="3">FAD-binding protein</fullName>
    </submittedName>
</protein>
<dbReference type="Gene3D" id="3.30.465.10">
    <property type="match status" value="1"/>
</dbReference>
<dbReference type="PANTHER" id="PTHR43762:SF1">
    <property type="entry name" value="D-ARABINONO-1,4-LACTONE OXIDASE"/>
    <property type="match status" value="1"/>
</dbReference>
<dbReference type="RefSeq" id="WP_377342609.1">
    <property type="nucleotide sequence ID" value="NZ_JBHLUE010000020.1"/>
</dbReference>
<dbReference type="InterPro" id="IPR010031">
    <property type="entry name" value="FAD_lactone_oxidase-like"/>
</dbReference>
<accession>A0ABV6P2R5</accession>
<keyword evidence="4" id="KW-1185">Reference proteome</keyword>
<proteinExistence type="predicted"/>
<dbReference type="InterPro" id="IPR036318">
    <property type="entry name" value="FAD-bd_PCMH-like_sf"/>
</dbReference>